<dbReference type="PROSITE" id="PS00675">
    <property type="entry name" value="SIGMA54_INTERACT_1"/>
    <property type="match status" value="1"/>
</dbReference>
<dbReference type="PROSITE" id="PS00688">
    <property type="entry name" value="SIGMA54_INTERACT_3"/>
    <property type="match status" value="1"/>
</dbReference>
<dbReference type="PROSITE" id="PS00676">
    <property type="entry name" value="SIGMA54_INTERACT_2"/>
    <property type="match status" value="1"/>
</dbReference>
<evidence type="ECO:0000259" key="8">
    <source>
        <dbReference type="PROSITE" id="PS50045"/>
    </source>
</evidence>
<evidence type="ECO:0000313" key="9">
    <source>
        <dbReference type="EMBL" id="OHT17772.1"/>
    </source>
</evidence>
<dbReference type="InterPro" id="IPR010523">
    <property type="entry name" value="XylR_N"/>
</dbReference>
<feature type="domain" description="Sigma-54 factor interaction" evidence="8">
    <location>
        <begin position="250"/>
        <end position="479"/>
    </location>
</feature>
<dbReference type="SMART" id="SM00382">
    <property type="entry name" value="AAA"/>
    <property type="match status" value="1"/>
</dbReference>
<dbReference type="InterPro" id="IPR027417">
    <property type="entry name" value="P-loop_NTPase"/>
</dbReference>
<dbReference type="InterPro" id="IPR009057">
    <property type="entry name" value="Homeodomain-like_sf"/>
</dbReference>
<dbReference type="Gene3D" id="1.10.8.60">
    <property type="match status" value="1"/>
</dbReference>
<dbReference type="EMBL" id="MIPT01000003">
    <property type="protein sequence ID" value="OHT17772.1"/>
    <property type="molecule type" value="Genomic_DNA"/>
</dbReference>
<dbReference type="PROSITE" id="PS50045">
    <property type="entry name" value="SIGMA54_INTERACT_4"/>
    <property type="match status" value="1"/>
</dbReference>
<keyword evidence="3" id="KW-0902">Two-component regulatory system</keyword>
<dbReference type="InterPro" id="IPR003593">
    <property type="entry name" value="AAA+_ATPase"/>
</dbReference>
<dbReference type="GO" id="GO:0005524">
    <property type="term" value="F:ATP binding"/>
    <property type="evidence" value="ECO:0007669"/>
    <property type="project" value="UniProtKB-KW"/>
</dbReference>
<dbReference type="PANTHER" id="PTHR32071">
    <property type="entry name" value="TRANSCRIPTIONAL REGULATORY PROTEIN"/>
    <property type="match status" value="1"/>
</dbReference>
<gene>
    <name evidence="9" type="primary">xylR_N</name>
    <name evidence="9" type="ORF">BHE75_04570</name>
</gene>
<evidence type="ECO:0000256" key="5">
    <source>
        <dbReference type="ARBA" id="ARBA00023125"/>
    </source>
</evidence>
<accession>A0A1S1H7K0</accession>
<comment type="caution">
    <text evidence="9">The sequence shown here is derived from an EMBL/GenBank/DDBJ whole genome shotgun (WGS) entry which is preliminary data.</text>
</comment>
<protein>
    <submittedName>
        <fullName evidence="9">Sigma-54-dependent Fis family transcriptional regulator</fullName>
    </submittedName>
</protein>
<dbReference type="Pfam" id="PF02954">
    <property type="entry name" value="HTH_8"/>
    <property type="match status" value="1"/>
</dbReference>
<evidence type="ECO:0000256" key="6">
    <source>
        <dbReference type="ARBA" id="ARBA00023159"/>
    </source>
</evidence>
<proteinExistence type="predicted"/>
<dbReference type="InterPro" id="IPR002078">
    <property type="entry name" value="Sigma_54_int"/>
</dbReference>
<evidence type="ECO:0000256" key="3">
    <source>
        <dbReference type="ARBA" id="ARBA00023012"/>
    </source>
</evidence>
<dbReference type="SMART" id="SM00989">
    <property type="entry name" value="V4R"/>
    <property type="match status" value="1"/>
</dbReference>
<keyword evidence="7" id="KW-0804">Transcription</keyword>
<evidence type="ECO:0000256" key="4">
    <source>
        <dbReference type="ARBA" id="ARBA00023015"/>
    </source>
</evidence>
<dbReference type="SUPFAM" id="SSF46689">
    <property type="entry name" value="Homeodomain-like"/>
    <property type="match status" value="1"/>
</dbReference>
<keyword evidence="2" id="KW-0067">ATP-binding</keyword>
<dbReference type="SUPFAM" id="SSF52540">
    <property type="entry name" value="P-loop containing nucleoside triphosphate hydrolases"/>
    <property type="match status" value="1"/>
</dbReference>
<dbReference type="GO" id="GO:0006355">
    <property type="term" value="P:regulation of DNA-templated transcription"/>
    <property type="evidence" value="ECO:0007669"/>
    <property type="project" value="InterPro"/>
</dbReference>
<dbReference type="InterPro" id="IPR004096">
    <property type="entry name" value="V4R"/>
</dbReference>
<dbReference type="InterPro" id="IPR002197">
    <property type="entry name" value="HTH_Fis"/>
</dbReference>
<dbReference type="InterPro" id="IPR024096">
    <property type="entry name" value="NO_sig/Golgi_transp_ligand-bd"/>
</dbReference>
<dbReference type="SUPFAM" id="SSF111126">
    <property type="entry name" value="Ligand-binding domain in the NO signalling and Golgi transport"/>
    <property type="match status" value="1"/>
</dbReference>
<dbReference type="Proteomes" id="UP000179467">
    <property type="component" value="Unassembled WGS sequence"/>
</dbReference>
<dbReference type="InterPro" id="IPR025944">
    <property type="entry name" value="Sigma_54_int_dom_CS"/>
</dbReference>
<dbReference type="InterPro" id="IPR025662">
    <property type="entry name" value="Sigma_54_int_dom_ATP-bd_1"/>
</dbReference>
<dbReference type="CDD" id="cd00009">
    <property type="entry name" value="AAA"/>
    <property type="match status" value="1"/>
</dbReference>
<dbReference type="FunFam" id="3.40.50.300:FF:000006">
    <property type="entry name" value="DNA-binding transcriptional regulator NtrC"/>
    <property type="match status" value="1"/>
</dbReference>
<dbReference type="Pfam" id="PF02830">
    <property type="entry name" value="V4R"/>
    <property type="match status" value="1"/>
</dbReference>
<keyword evidence="5" id="KW-0238">DNA-binding</keyword>
<dbReference type="RefSeq" id="WP_084653591.1">
    <property type="nucleotide sequence ID" value="NZ_MIPT01000003.1"/>
</dbReference>
<keyword evidence="4" id="KW-0805">Transcription regulation</keyword>
<dbReference type="Gene3D" id="1.10.10.60">
    <property type="entry name" value="Homeodomain-like"/>
    <property type="match status" value="1"/>
</dbReference>
<organism evidence="9 10">
    <name type="scientific">Edaphosphingomonas haloaromaticamans</name>
    <dbReference type="NCBI Taxonomy" id="653954"/>
    <lineage>
        <taxon>Bacteria</taxon>
        <taxon>Pseudomonadati</taxon>
        <taxon>Pseudomonadota</taxon>
        <taxon>Alphaproteobacteria</taxon>
        <taxon>Sphingomonadales</taxon>
        <taxon>Rhizorhabdaceae</taxon>
        <taxon>Edaphosphingomonas</taxon>
    </lineage>
</organism>
<dbReference type="Pfam" id="PF06505">
    <property type="entry name" value="XylR_N"/>
    <property type="match status" value="1"/>
</dbReference>
<keyword evidence="6" id="KW-0010">Activator</keyword>
<keyword evidence="10" id="KW-1185">Reference proteome</keyword>
<dbReference type="PRINTS" id="PR01590">
    <property type="entry name" value="HTHFIS"/>
</dbReference>
<dbReference type="Pfam" id="PF25601">
    <property type="entry name" value="AAA_lid_14"/>
    <property type="match status" value="1"/>
</dbReference>
<dbReference type="Gene3D" id="3.30.1380.20">
    <property type="entry name" value="Trafficking protein particle complex subunit 3"/>
    <property type="match status" value="1"/>
</dbReference>
<evidence type="ECO:0000256" key="7">
    <source>
        <dbReference type="ARBA" id="ARBA00023163"/>
    </source>
</evidence>
<dbReference type="Gene3D" id="3.40.50.300">
    <property type="entry name" value="P-loop containing nucleotide triphosphate hydrolases"/>
    <property type="match status" value="1"/>
</dbReference>
<name>A0A1S1H7K0_9SPHN</name>
<evidence type="ECO:0000256" key="1">
    <source>
        <dbReference type="ARBA" id="ARBA00022741"/>
    </source>
</evidence>
<reference evidence="9 10" key="1">
    <citation type="submission" date="2016-09" db="EMBL/GenBank/DDBJ databases">
        <title>Metabolic pathway, cell adaptation mechanisms and a novel monoxygenase revealed through proteogenomic-transcription analysis of a Sphingomonas haloaromaticamans strain degrading the fungicide ortho-phenylphenol.</title>
        <authorList>
            <person name="Perruchon C."/>
            <person name="Papadopoulou E.S."/>
            <person name="Rousidou C."/>
            <person name="Vasileiadis S."/>
            <person name="Tanou G."/>
            <person name="Amoutzias G."/>
            <person name="Molassiotis A."/>
            <person name="Karpouzas D.G."/>
        </authorList>
    </citation>
    <scope>NUCLEOTIDE SEQUENCE [LARGE SCALE GENOMIC DNA]</scope>
    <source>
        <strain evidence="9 10">P3</strain>
    </source>
</reference>
<dbReference type="InterPro" id="IPR058031">
    <property type="entry name" value="AAA_lid_NorR"/>
</dbReference>
<keyword evidence="1" id="KW-0547">Nucleotide-binding</keyword>
<evidence type="ECO:0000256" key="2">
    <source>
        <dbReference type="ARBA" id="ARBA00022840"/>
    </source>
</evidence>
<dbReference type="AlphaFoldDB" id="A0A1S1H7K0"/>
<sequence length="581" mass="64360">MNQHRVDHSESVKWTPNVSLTATKRDIAGLIERLHFDLPEGLIWLDQSRVTLLHASWLAQLRSELLPLLGYHQARALITRLGYSAGCRDAKASLERSPAQSWEEMLLTGGQMHTLHGMVAAAVINIDLDENRRRCHIEFVWKNSIERIGDDERRFHNSESGCWMTVGYAAGFLTTCYGAPVHFRELACCSGGHDHCSGIAKFADQWSDSTEDMVYYSALQMSEDDATTATGPISLQPELLLQAHNASGIVVGRSTAFNAVQHKVNQVADTRATVLLLGESGVGKSVFARQIHDRSPRSENPFVEINCAAIPENLLEAELFGVEKGAFTGAGATRPGRFEEANGGSIFLDEIGTLSLSSQGKLLRVLQNHKFERLGSNKTLQADVRVIAATNEDLEVAVQEKRFRADLYYRLNVFPIQIPSLRQRTDDLPVLIDHFLKMFSTRHDRNVSGISGQAYRMLLAHNWPGNIRELENVIERAVIMCQRGEMLEVGHFPQSQLAEAAKRLMQLDEAGNLAHSSDDLDGLPATILDALNSQGLNLEGLERAAIKAALAATNDNVARAAKLLGVTRAQIDYRLKKWQAE</sequence>
<dbReference type="OrthoDB" id="7324976at2"/>
<dbReference type="GO" id="GO:0000160">
    <property type="term" value="P:phosphorelay signal transduction system"/>
    <property type="evidence" value="ECO:0007669"/>
    <property type="project" value="UniProtKB-KW"/>
</dbReference>
<dbReference type="InterPro" id="IPR025943">
    <property type="entry name" value="Sigma_54_int_dom_ATP-bd_2"/>
</dbReference>
<dbReference type="GO" id="GO:0043565">
    <property type="term" value="F:sequence-specific DNA binding"/>
    <property type="evidence" value="ECO:0007669"/>
    <property type="project" value="InterPro"/>
</dbReference>
<evidence type="ECO:0000313" key="10">
    <source>
        <dbReference type="Proteomes" id="UP000179467"/>
    </source>
</evidence>
<dbReference type="Pfam" id="PF00158">
    <property type="entry name" value="Sigma54_activat"/>
    <property type="match status" value="1"/>
</dbReference>